<evidence type="ECO:0000313" key="6">
    <source>
        <dbReference type="Proteomes" id="UP000255326"/>
    </source>
</evidence>
<dbReference type="AlphaFoldDB" id="A0A370GPV0"/>
<evidence type="ECO:0000259" key="4">
    <source>
        <dbReference type="Pfam" id="PF15902"/>
    </source>
</evidence>
<keyword evidence="3" id="KW-0732">Signal</keyword>
<evidence type="ECO:0000313" key="5">
    <source>
        <dbReference type="EMBL" id="RDI45409.1"/>
    </source>
</evidence>
<evidence type="ECO:0000256" key="3">
    <source>
        <dbReference type="SAM" id="SignalP"/>
    </source>
</evidence>
<feature type="signal peptide" evidence="3">
    <location>
        <begin position="1"/>
        <end position="27"/>
    </location>
</feature>
<dbReference type="EMBL" id="QQAY01000002">
    <property type="protein sequence ID" value="RDI45409.1"/>
    <property type="molecule type" value="Genomic_DNA"/>
</dbReference>
<name>A0A370GPV0_9BACI</name>
<dbReference type="Proteomes" id="UP000255326">
    <property type="component" value="Unassembled WGS sequence"/>
</dbReference>
<evidence type="ECO:0000256" key="2">
    <source>
        <dbReference type="SAM" id="MobiDB-lite"/>
    </source>
</evidence>
<feature type="chain" id="PRO_5039266044" evidence="3">
    <location>
        <begin position="28"/>
        <end position="437"/>
    </location>
</feature>
<accession>A0A370GPV0</accession>
<feature type="compositionally biased region" description="Polar residues" evidence="2">
    <location>
        <begin position="56"/>
        <end position="68"/>
    </location>
</feature>
<organism evidence="5 6">
    <name type="scientific">Falsibacillus pallidus</name>
    <dbReference type="NCBI Taxonomy" id="493781"/>
    <lineage>
        <taxon>Bacteria</taxon>
        <taxon>Bacillati</taxon>
        <taxon>Bacillota</taxon>
        <taxon>Bacilli</taxon>
        <taxon>Bacillales</taxon>
        <taxon>Bacillaceae</taxon>
        <taxon>Falsibacillus</taxon>
    </lineage>
</organism>
<feature type="compositionally biased region" description="Basic and acidic residues" evidence="2">
    <location>
        <begin position="39"/>
        <end position="55"/>
    </location>
</feature>
<feature type="compositionally biased region" description="Basic and acidic residues" evidence="2">
    <location>
        <begin position="69"/>
        <end position="86"/>
    </location>
</feature>
<dbReference type="OrthoDB" id="9764804at2"/>
<reference evidence="5 6" key="1">
    <citation type="submission" date="2018-07" db="EMBL/GenBank/DDBJ databases">
        <title>Genomic Encyclopedia of Type Strains, Phase IV (KMG-IV): sequencing the most valuable type-strain genomes for metagenomic binning, comparative biology and taxonomic classification.</title>
        <authorList>
            <person name="Goeker M."/>
        </authorList>
    </citation>
    <scope>NUCLEOTIDE SEQUENCE [LARGE SCALE GENOMIC DNA]</scope>
    <source>
        <strain evidence="5 6">DSM 25281</strain>
    </source>
</reference>
<feature type="region of interest" description="Disordered" evidence="2">
    <location>
        <begin position="30"/>
        <end position="103"/>
    </location>
</feature>
<dbReference type="InterPro" id="IPR015943">
    <property type="entry name" value="WD40/YVTN_repeat-like_dom_sf"/>
</dbReference>
<dbReference type="Gene3D" id="2.130.10.10">
    <property type="entry name" value="YVTN repeat-like/Quinoprotein amine dehydrogenase"/>
    <property type="match status" value="2"/>
</dbReference>
<keyword evidence="5" id="KW-0675">Receptor</keyword>
<feature type="region of interest" description="Disordered" evidence="2">
    <location>
        <begin position="322"/>
        <end position="345"/>
    </location>
</feature>
<feature type="domain" description="Sortilin N-terminal" evidence="4">
    <location>
        <begin position="210"/>
        <end position="320"/>
    </location>
</feature>
<dbReference type="SUPFAM" id="SSF110296">
    <property type="entry name" value="Oligoxyloglucan reducing end-specific cellobiohydrolase"/>
    <property type="match status" value="1"/>
</dbReference>
<dbReference type="RefSeq" id="WP_114744279.1">
    <property type="nucleotide sequence ID" value="NZ_QQAY01000002.1"/>
</dbReference>
<keyword evidence="6" id="KW-1185">Reference proteome</keyword>
<dbReference type="Pfam" id="PF15902">
    <property type="entry name" value="Sortilin-Vps10"/>
    <property type="match status" value="1"/>
</dbReference>
<gene>
    <name evidence="5" type="ORF">DFR59_10233</name>
</gene>
<protein>
    <submittedName>
        <fullName evidence="5">Sortilin (Neurotensin receptor 3)</fullName>
    </submittedName>
</protein>
<dbReference type="InterPro" id="IPR031778">
    <property type="entry name" value="Sortilin_N"/>
</dbReference>
<proteinExistence type="predicted"/>
<dbReference type="PROSITE" id="PS51257">
    <property type="entry name" value="PROKAR_LIPOPROTEIN"/>
    <property type="match status" value="1"/>
</dbReference>
<comment type="caution">
    <text evidence="5">The sequence shown here is derived from an EMBL/GenBank/DDBJ whole genome shotgun (WGS) entry which is preliminary data.</text>
</comment>
<dbReference type="CDD" id="cd15482">
    <property type="entry name" value="Sialidase_non-viral"/>
    <property type="match status" value="1"/>
</dbReference>
<sequence length="437" mass="47672">MNRIIKWSIFMAAAVLMATLITGCSFWPGEEASSSDNGKVQENHDNSHVEDKQSSTDDTSGQNSGDSQSRQDEKNTNGESDSKSGSDTDTLPPPADTQSNNDNVQIEEVTALRMIDTSSGWIGGKGYIARSDDNGANWQIQYQGEQTVEQIFALNGKHVWAVFSSDGDTPDRKRLLKSTDGGKHWQPVGRMPADGFLHFTSVNDAFVSNYRSTDGGKTWSKLKMPKNAVGETYFHDQKNGWAVVQEDKKILIKKTTDSGTTWKGTYSGPYEDELQSSIIRSMGENDAWVELIGGTGMTQTSYSLFHTTDSGKNWRKVLANSTAGGGPAPGVEEPHNEIPKNTGSKPGPLYVVNKDIAFQGGNCPACEVPNTVGWTKDGGKTWINGKTQLQGYGESLLAMADGDHGWWIINDNENGPVLYATSNGGMNWSKMRVFSKK</sequence>
<evidence type="ECO:0000256" key="1">
    <source>
        <dbReference type="ARBA" id="ARBA00022737"/>
    </source>
</evidence>
<keyword evidence="1" id="KW-0677">Repeat</keyword>